<dbReference type="Proteomes" id="UP000596929">
    <property type="component" value="Unassembled WGS sequence"/>
</dbReference>
<dbReference type="PANTHER" id="PTHR30185">
    <property type="entry name" value="CRYPTIC BETA-GLUCOSIDE BGL OPERON ANTITERMINATOR"/>
    <property type="match status" value="1"/>
</dbReference>
<dbReference type="NCBIfam" id="NF046042">
    <property type="entry name" value="LicT"/>
    <property type="match status" value="1"/>
</dbReference>
<dbReference type="PROSITE" id="PS51372">
    <property type="entry name" value="PRD_2"/>
    <property type="match status" value="2"/>
</dbReference>
<accession>A0ABR7D8R7</accession>
<keyword evidence="1" id="KW-0677">Repeat</keyword>
<dbReference type="InterPro" id="IPR011608">
    <property type="entry name" value="PRD"/>
</dbReference>
<dbReference type="InterPro" id="IPR036634">
    <property type="entry name" value="PRD_sf"/>
</dbReference>
<dbReference type="Pfam" id="PF00874">
    <property type="entry name" value="PRD"/>
    <property type="match status" value="2"/>
</dbReference>
<dbReference type="SUPFAM" id="SSF50151">
    <property type="entry name" value="SacY-like RNA-binding domain"/>
    <property type="match status" value="1"/>
</dbReference>
<reference evidence="3 4" key="1">
    <citation type="submission" date="2020-08" db="EMBL/GenBank/DDBJ databases">
        <title>Genome public.</title>
        <authorList>
            <person name="Liu C."/>
            <person name="Sun Q."/>
        </authorList>
    </citation>
    <scope>NUCLEOTIDE SEQUENCE [LARGE SCALE GENOMIC DNA]</scope>
    <source>
        <strain evidence="3 4">NSJ-6</strain>
    </source>
</reference>
<dbReference type="Pfam" id="PF03123">
    <property type="entry name" value="CAT_RBD"/>
    <property type="match status" value="1"/>
</dbReference>
<dbReference type="RefSeq" id="WP_032119749.1">
    <property type="nucleotide sequence ID" value="NZ_JACOOO010000004.1"/>
</dbReference>
<dbReference type="Gene3D" id="2.30.24.10">
    <property type="entry name" value="CAT RNA-binding domain"/>
    <property type="match status" value="1"/>
</dbReference>
<dbReference type="Gene3D" id="1.10.1790.10">
    <property type="entry name" value="PRD domain"/>
    <property type="match status" value="2"/>
</dbReference>
<gene>
    <name evidence="3" type="ORF">H8S20_02625</name>
</gene>
<feature type="domain" description="PRD" evidence="2">
    <location>
        <begin position="173"/>
        <end position="281"/>
    </location>
</feature>
<dbReference type="EMBL" id="JACOOO010000004">
    <property type="protein sequence ID" value="MBC5627779.1"/>
    <property type="molecule type" value="Genomic_DNA"/>
</dbReference>
<protein>
    <submittedName>
        <fullName evidence="3">PRD domain-containing protein</fullName>
    </submittedName>
</protein>
<evidence type="ECO:0000313" key="3">
    <source>
        <dbReference type="EMBL" id="MBC5627779.1"/>
    </source>
</evidence>
<evidence type="ECO:0000259" key="2">
    <source>
        <dbReference type="PROSITE" id="PS51372"/>
    </source>
</evidence>
<dbReference type="InterPro" id="IPR004341">
    <property type="entry name" value="CAT_RNA-bd_dom"/>
</dbReference>
<name>A0ABR7D8R7_9CLOT</name>
<sequence length="281" mass="32965">MIIKKIFNNNAVVAKDCANREIVAMGCGIAFKMNIGEVLDESKIEKTFILKEKEASERFKLLLEDVDSEIVSLCYDIIEYAKNLLDVELNDYVYVTLTDHINNAIKLQKDGFNTSNVIIWEIRKFYSKEYAIGIKALEFIQEELGVELPEDEAGNIALHLINAQVNKRCNIKKDVSKQTKMINDILNIVRYTYNINLDENSLSYERFITHLRFFFQRLNKKEFYCDEENEEDSEDFLLNQVKKKYKNAYSCMLKVEKYLEIELSNEEKLYLTLHIQKVTIN</sequence>
<feature type="domain" description="PRD" evidence="2">
    <location>
        <begin position="65"/>
        <end position="170"/>
    </location>
</feature>
<dbReference type="SMART" id="SM01061">
    <property type="entry name" value="CAT_RBD"/>
    <property type="match status" value="1"/>
</dbReference>
<organism evidence="3 4">
    <name type="scientific">Clostridium hominis</name>
    <dbReference type="NCBI Taxonomy" id="2763036"/>
    <lineage>
        <taxon>Bacteria</taxon>
        <taxon>Bacillati</taxon>
        <taxon>Bacillota</taxon>
        <taxon>Clostridia</taxon>
        <taxon>Eubacteriales</taxon>
        <taxon>Clostridiaceae</taxon>
        <taxon>Clostridium</taxon>
    </lineage>
</organism>
<dbReference type="InterPro" id="IPR036650">
    <property type="entry name" value="CAT_RNA-bd_dom_sf"/>
</dbReference>
<dbReference type="InterPro" id="IPR050661">
    <property type="entry name" value="BglG_antiterminators"/>
</dbReference>
<dbReference type="SUPFAM" id="SSF63520">
    <property type="entry name" value="PTS-regulatory domain, PRD"/>
    <property type="match status" value="2"/>
</dbReference>
<comment type="caution">
    <text evidence="3">The sequence shown here is derived from an EMBL/GenBank/DDBJ whole genome shotgun (WGS) entry which is preliminary data.</text>
</comment>
<evidence type="ECO:0000313" key="4">
    <source>
        <dbReference type="Proteomes" id="UP000596929"/>
    </source>
</evidence>
<evidence type="ECO:0000256" key="1">
    <source>
        <dbReference type="ARBA" id="ARBA00022737"/>
    </source>
</evidence>
<dbReference type="PANTHER" id="PTHR30185:SF15">
    <property type="entry name" value="CRYPTIC BETA-GLUCOSIDE BGL OPERON ANTITERMINATOR"/>
    <property type="match status" value="1"/>
</dbReference>
<keyword evidence="4" id="KW-1185">Reference proteome</keyword>
<proteinExistence type="predicted"/>